<reference evidence="6" key="1">
    <citation type="journal article" date="2021" name="PeerJ">
        <title>Extensive microbial diversity within the chicken gut microbiome revealed by metagenomics and culture.</title>
        <authorList>
            <person name="Gilroy R."/>
            <person name="Ravi A."/>
            <person name="Getino M."/>
            <person name="Pursley I."/>
            <person name="Horton D.L."/>
            <person name="Alikhan N.F."/>
            <person name="Baker D."/>
            <person name="Gharbi K."/>
            <person name="Hall N."/>
            <person name="Watson M."/>
            <person name="Adriaenssens E.M."/>
            <person name="Foster-Nyarko E."/>
            <person name="Jarju S."/>
            <person name="Secka A."/>
            <person name="Antonio M."/>
            <person name="Oren A."/>
            <person name="Chaudhuri R.R."/>
            <person name="La Ragione R."/>
            <person name="Hildebrand F."/>
            <person name="Pallen M.J."/>
        </authorList>
    </citation>
    <scope>NUCLEOTIDE SEQUENCE</scope>
    <source>
        <strain evidence="6">CHK186-16707</strain>
    </source>
</reference>
<reference evidence="6" key="2">
    <citation type="submission" date="2021-04" db="EMBL/GenBank/DDBJ databases">
        <authorList>
            <person name="Gilroy R."/>
        </authorList>
    </citation>
    <scope>NUCLEOTIDE SEQUENCE</scope>
    <source>
        <strain evidence="6">CHK186-16707</strain>
    </source>
</reference>
<dbReference type="Proteomes" id="UP000824225">
    <property type="component" value="Unassembled WGS sequence"/>
</dbReference>
<keyword evidence="4 5" id="KW-0472">Membrane</keyword>
<feature type="transmembrane region" description="Helical" evidence="5">
    <location>
        <begin position="12"/>
        <end position="32"/>
    </location>
</feature>
<name>A0A9D2HCS0_9BACT</name>
<dbReference type="AlphaFoldDB" id="A0A9D2HCS0"/>
<feature type="transmembrane region" description="Helical" evidence="5">
    <location>
        <begin position="44"/>
        <end position="65"/>
    </location>
</feature>
<protein>
    <submittedName>
        <fullName evidence="6">DUF1656 domain-containing protein</fullName>
    </submittedName>
</protein>
<proteinExistence type="predicted"/>
<dbReference type="EMBL" id="DXAN01000004">
    <property type="protein sequence ID" value="HJA08037.1"/>
    <property type="molecule type" value="Genomic_DNA"/>
</dbReference>
<evidence type="ECO:0000256" key="3">
    <source>
        <dbReference type="ARBA" id="ARBA00022989"/>
    </source>
</evidence>
<evidence type="ECO:0000256" key="2">
    <source>
        <dbReference type="ARBA" id="ARBA00022692"/>
    </source>
</evidence>
<keyword evidence="3 5" id="KW-1133">Transmembrane helix</keyword>
<comment type="caution">
    <text evidence="6">The sequence shown here is derived from an EMBL/GenBank/DDBJ whole genome shotgun (WGS) entry which is preliminary data.</text>
</comment>
<keyword evidence="1" id="KW-1003">Cell membrane</keyword>
<gene>
    <name evidence="6" type="ORF">H9962_02430</name>
</gene>
<evidence type="ECO:0000313" key="7">
    <source>
        <dbReference type="Proteomes" id="UP000824225"/>
    </source>
</evidence>
<keyword evidence="2 5" id="KW-0812">Transmembrane</keyword>
<sequence>MPHEWSFFGVYVSPWLVAGTLGSLLAALSAWALNRTRLSRFFRFHQWTFLFLVVIYTCLLGRFGAGL</sequence>
<dbReference type="Pfam" id="PF07869">
    <property type="entry name" value="DUF1656"/>
    <property type="match status" value="1"/>
</dbReference>
<evidence type="ECO:0000256" key="4">
    <source>
        <dbReference type="ARBA" id="ARBA00023136"/>
    </source>
</evidence>
<organism evidence="6 7">
    <name type="scientific">Candidatus Mailhella merdigallinarum</name>
    <dbReference type="NCBI Taxonomy" id="2838658"/>
    <lineage>
        <taxon>Bacteria</taxon>
        <taxon>Pseudomonadati</taxon>
        <taxon>Thermodesulfobacteriota</taxon>
        <taxon>Desulfovibrionia</taxon>
        <taxon>Desulfovibrionales</taxon>
        <taxon>Desulfovibrionaceae</taxon>
        <taxon>Mailhella</taxon>
    </lineage>
</organism>
<dbReference type="InterPro" id="IPR012451">
    <property type="entry name" value="DUF1656"/>
</dbReference>
<evidence type="ECO:0000313" key="6">
    <source>
        <dbReference type="EMBL" id="HJA08037.1"/>
    </source>
</evidence>
<evidence type="ECO:0000256" key="1">
    <source>
        <dbReference type="ARBA" id="ARBA00022475"/>
    </source>
</evidence>
<evidence type="ECO:0000256" key="5">
    <source>
        <dbReference type="SAM" id="Phobius"/>
    </source>
</evidence>
<accession>A0A9D2HCS0</accession>